<proteinExistence type="predicted"/>
<dbReference type="InterPro" id="IPR023213">
    <property type="entry name" value="CAT-like_dom_sf"/>
</dbReference>
<name>A0ABX1AJX3_9ACTN</name>
<dbReference type="SUPFAM" id="SSF52777">
    <property type="entry name" value="CoA-dependent acyltransferases"/>
    <property type="match status" value="2"/>
</dbReference>
<evidence type="ECO:0000313" key="1">
    <source>
        <dbReference type="EMBL" id="NJP53978.1"/>
    </source>
</evidence>
<gene>
    <name evidence="1" type="ORF">HCJ93_28920</name>
</gene>
<keyword evidence="2" id="KW-1185">Reference proteome</keyword>
<dbReference type="Gene3D" id="3.30.559.10">
    <property type="entry name" value="Chloramphenicol acetyltransferase-like domain"/>
    <property type="match status" value="1"/>
</dbReference>
<protein>
    <recommendedName>
        <fullName evidence="3">Condensation domain-containing protein</fullName>
    </recommendedName>
</protein>
<dbReference type="PANTHER" id="PTHR45527">
    <property type="entry name" value="NONRIBOSOMAL PEPTIDE SYNTHETASE"/>
    <property type="match status" value="1"/>
</dbReference>
<comment type="caution">
    <text evidence="1">The sequence shown here is derived from an EMBL/GenBank/DDBJ whole genome shotgun (WGS) entry which is preliminary data.</text>
</comment>
<dbReference type="Proteomes" id="UP000730591">
    <property type="component" value="Unassembled WGS sequence"/>
</dbReference>
<dbReference type="PANTHER" id="PTHR45527:SF1">
    <property type="entry name" value="FATTY ACID SYNTHASE"/>
    <property type="match status" value="1"/>
</dbReference>
<organism evidence="1 2">
    <name type="scientific">Streptomyces composti</name>
    <dbReference type="NCBI Taxonomy" id="2720025"/>
    <lineage>
        <taxon>Bacteria</taxon>
        <taxon>Bacillati</taxon>
        <taxon>Actinomycetota</taxon>
        <taxon>Actinomycetes</taxon>
        <taxon>Kitasatosporales</taxon>
        <taxon>Streptomycetaceae</taxon>
        <taxon>Streptomyces</taxon>
    </lineage>
</organism>
<sequence>MLRESVLFDEGEDWEGPATWGQQSFWDGLRRYDRTAWYLNAAPVWEVPEGREIADVLRLIGRAVSGFEGLRTDVREVAGEVRQHVCGRGSFGVDVIEAAGHLRETVAATVRRLRVQPLAGPEQLPFAAAVVTERGRPRQVVWSLSHLSVDASSVRTLLGHLDGTGAWQLATNRSPREQYQLEAGDRLRTVSERSVRVWTATFGDVDLPFAHPRRDSAPGVAQQVLTSTAAAGRLEDLAGRTGAGTAPVLLASVALAVGALLDSCSVPLQLVTSNRHRLDGADYLGVLAQLGPLLARVTPDQSFDEIVAQLGRKSMRAYNSAFWSPRALDAVLRDVGREPDEVLGAACTFNDVRGDFPGPLPHPGTPDEGRDFALRPLDWWPYQGGRCSLAAVGGSHVLQLAARVDTAYLPAQTAEQLLVAVNTVIRVAHVGDGRERAVGALYEAVARATDAL</sequence>
<reference evidence="1 2" key="1">
    <citation type="submission" date="2020-03" db="EMBL/GenBank/DDBJ databases">
        <title>WGS of actinomycetes isolated from Thailand.</title>
        <authorList>
            <person name="Thawai C."/>
        </authorList>
    </citation>
    <scope>NUCLEOTIDE SEQUENCE [LARGE SCALE GENOMIC DNA]</scope>
    <source>
        <strain evidence="1 2">SBST2-5</strain>
    </source>
</reference>
<dbReference type="Gene3D" id="3.30.559.30">
    <property type="entry name" value="Nonribosomal peptide synthetase, condensation domain"/>
    <property type="match status" value="1"/>
</dbReference>
<dbReference type="RefSeq" id="WP_167998789.1">
    <property type="nucleotide sequence ID" value="NZ_JAATEM010000067.1"/>
</dbReference>
<evidence type="ECO:0000313" key="2">
    <source>
        <dbReference type="Proteomes" id="UP000730591"/>
    </source>
</evidence>
<dbReference type="EMBL" id="JAATEM010000067">
    <property type="protein sequence ID" value="NJP53978.1"/>
    <property type="molecule type" value="Genomic_DNA"/>
</dbReference>
<evidence type="ECO:0008006" key="3">
    <source>
        <dbReference type="Google" id="ProtNLM"/>
    </source>
</evidence>
<accession>A0ABX1AJX3</accession>